<dbReference type="EC" id="5.4.99.-" evidence="4"/>
<protein>
    <recommendedName>
        <fullName evidence="4">Pseudouridine synthase</fullName>
        <ecNumber evidence="4">5.4.99.-</ecNumber>
    </recommendedName>
</protein>
<dbReference type="Pfam" id="PF01479">
    <property type="entry name" value="S4"/>
    <property type="match status" value="1"/>
</dbReference>
<dbReference type="Gene3D" id="3.10.290.10">
    <property type="entry name" value="RNA-binding S4 domain"/>
    <property type="match status" value="1"/>
</dbReference>
<dbReference type="Gene3D" id="3.30.70.580">
    <property type="entry name" value="Pseudouridine synthase I, catalytic domain, N-terminal subdomain"/>
    <property type="match status" value="1"/>
</dbReference>
<dbReference type="SUPFAM" id="SSF55120">
    <property type="entry name" value="Pseudouridine synthase"/>
    <property type="match status" value="1"/>
</dbReference>
<dbReference type="PROSITE" id="PS01149">
    <property type="entry name" value="PSI_RSU"/>
    <property type="match status" value="1"/>
</dbReference>
<dbReference type="InterPro" id="IPR006145">
    <property type="entry name" value="PsdUridine_synth_RsuA/RluA"/>
</dbReference>
<dbReference type="InterPro" id="IPR000748">
    <property type="entry name" value="PsdUridine_synth_RsuA/RluB/E/F"/>
</dbReference>
<sequence length="235" mass="26956">MRINKYLAQCGLGSRRKVEELILENKVQVNGKVINNLAFQVNEKKDKVTVENKEVKPFNEYVYLKLNKPKGYICSAKDEKGRKTIYDLIPDAKGRLFSVGRLDYNTEGLLLLTNDGDLAYKLTHPNYEIEKEYIVVIEGKIKESECAVLRAGVIENGKRMPEAKVDVIQVLKDRTRLSVRIDEGQNRQVRRMFDPIGKTIILLKRVRIGEITLGGLVRGKYKELNEEELAYLSKI</sequence>
<accession>A0A9D1SYF8</accession>
<reference evidence="6" key="1">
    <citation type="submission" date="2020-10" db="EMBL/GenBank/DDBJ databases">
        <authorList>
            <person name="Gilroy R."/>
        </authorList>
    </citation>
    <scope>NUCLEOTIDE SEQUENCE</scope>
    <source>
        <strain evidence="6">CHK186-9395</strain>
    </source>
</reference>
<dbReference type="Proteomes" id="UP000886861">
    <property type="component" value="Unassembled WGS sequence"/>
</dbReference>
<keyword evidence="3" id="KW-0694">RNA-binding</keyword>
<dbReference type="PANTHER" id="PTHR47683:SF2">
    <property type="entry name" value="RNA-BINDING S4 DOMAIN-CONTAINING PROTEIN"/>
    <property type="match status" value="1"/>
</dbReference>
<dbReference type="InterPro" id="IPR018496">
    <property type="entry name" value="PsdUridine_synth_RsuA/RluB_CS"/>
</dbReference>
<evidence type="ECO:0000256" key="3">
    <source>
        <dbReference type="PROSITE-ProRule" id="PRU00182"/>
    </source>
</evidence>
<dbReference type="InterPro" id="IPR050343">
    <property type="entry name" value="RsuA_PseudoU_synthase"/>
</dbReference>
<feature type="domain" description="RNA-binding S4" evidence="5">
    <location>
        <begin position="1"/>
        <end position="60"/>
    </location>
</feature>
<dbReference type="AlphaFoldDB" id="A0A9D1SYF8"/>
<dbReference type="GO" id="GO:0003723">
    <property type="term" value="F:RNA binding"/>
    <property type="evidence" value="ECO:0007669"/>
    <property type="project" value="UniProtKB-KW"/>
</dbReference>
<dbReference type="PANTHER" id="PTHR47683">
    <property type="entry name" value="PSEUDOURIDINE SYNTHASE FAMILY PROTEIN-RELATED"/>
    <property type="match status" value="1"/>
</dbReference>
<dbReference type="GO" id="GO:0120159">
    <property type="term" value="F:rRNA pseudouridine synthase activity"/>
    <property type="evidence" value="ECO:0007669"/>
    <property type="project" value="UniProtKB-ARBA"/>
</dbReference>
<evidence type="ECO:0000313" key="6">
    <source>
        <dbReference type="EMBL" id="HIV01658.1"/>
    </source>
</evidence>
<dbReference type="FunFam" id="3.10.290.10:FF:000003">
    <property type="entry name" value="Pseudouridine synthase"/>
    <property type="match status" value="1"/>
</dbReference>
<dbReference type="InterPro" id="IPR020103">
    <property type="entry name" value="PsdUridine_synth_cat_dom_sf"/>
</dbReference>
<dbReference type="InterPro" id="IPR042092">
    <property type="entry name" value="PsdUridine_s_RsuA/RluB/E/F_cat"/>
</dbReference>
<dbReference type="GO" id="GO:0000455">
    <property type="term" value="P:enzyme-directed rRNA pseudouridine synthesis"/>
    <property type="evidence" value="ECO:0007669"/>
    <property type="project" value="UniProtKB-ARBA"/>
</dbReference>
<reference evidence="6" key="2">
    <citation type="journal article" date="2021" name="PeerJ">
        <title>Extensive microbial diversity within the chicken gut microbiome revealed by metagenomics and culture.</title>
        <authorList>
            <person name="Gilroy R."/>
            <person name="Ravi A."/>
            <person name="Getino M."/>
            <person name="Pursley I."/>
            <person name="Horton D.L."/>
            <person name="Alikhan N.F."/>
            <person name="Baker D."/>
            <person name="Gharbi K."/>
            <person name="Hall N."/>
            <person name="Watson M."/>
            <person name="Adriaenssens E.M."/>
            <person name="Foster-Nyarko E."/>
            <person name="Jarju S."/>
            <person name="Secka A."/>
            <person name="Antonio M."/>
            <person name="Oren A."/>
            <person name="Chaudhuri R.R."/>
            <person name="La Ragione R."/>
            <person name="Hildebrand F."/>
            <person name="Pallen M.J."/>
        </authorList>
    </citation>
    <scope>NUCLEOTIDE SEQUENCE</scope>
    <source>
        <strain evidence="6">CHK186-9395</strain>
    </source>
</reference>
<gene>
    <name evidence="6" type="ORF">IAA62_03810</name>
</gene>
<dbReference type="InterPro" id="IPR020094">
    <property type="entry name" value="TruA/RsuA/RluB/E/F_N"/>
</dbReference>
<keyword evidence="2 4" id="KW-0413">Isomerase</keyword>
<dbReference type="InterPro" id="IPR002942">
    <property type="entry name" value="S4_RNA-bd"/>
</dbReference>
<comment type="caution">
    <text evidence="6">The sequence shown here is derived from an EMBL/GenBank/DDBJ whole genome shotgun (WGS) entry which is preliminary data.</text>
</comment>
<dbReference type="CDD" id="cd00165">
    <property type="entry name" value="S4"/>
    <property type="match status" value="1"/>
</dbReference>
<dbReference type="PROSITE" id="PS50889">
    <property type="entry name" value="S4"/>
    <property type="match status" value="1"/>
</dbReference>
<evidence type="ECO:0000256" key="2">
    <source>
        <dbReference type="ARBA" id="ARBA00023235"/>
    </source>
</evidence>
<evidence type="ECO:0000259" key="5">
    <source>
        <dbReference type="SMART" id="SM00363"/>
    </source>
</evidence>
<dbReference type="SUPFAM" id="SSF55174">
    <property type="entry name" value="Alpha-L RNA-binding motif"/>
    <property type="match status" value="1"/>
</dbReference>
<dbReference type="Gene3D" id="3.30.70.1560">
    <property type="entry name" value="Alpha-L RNA-binding motif"/>
    <property type="match status" value="1"/>
</dbReference>
<dbReference type="CDD" id="cd02870">
    <property type="entry name" value="PseudoU_synth_RsuA_like"/>
    <property type="match status" value="1"/>
</dbReference>
<dbReference type="Pfam" id="PF00849">
    <property type="entry name" value="PseudoU_synth_2"/>
    <property type="match status" value="1"/>
</dbReference>
<dbReference type="EMBL" id="DVOJ01000014">
    <property type="protein sequence ID" value="HIV01658.1"/>
    <property type="molecule type" value="Genomic_DNA"/>
</dbReference>
<name>A0A9D1SYF8_9FIRM</name>
<proteinExistence type="inferred from homology"/>
<evidence type="ECO:0000256" key="4">
    <source>
        <dbReference type="RuleBase" id="RU003887"/>
    </source>
</evidence>
<dbReference type="InterPro" id="IPR036986">
    <property type="entry name" value="S4_RNA-bd_sf"/>
</dbReference>
<organism evidence="6 7">
    <name type="scientific">Candidatus Caccopulliclostridium gallistercoris</name>
    <dbReference type="NCBI Taxonomy" id="2840719"/>
    <lineage>
        <taxon>Bacteria</taxon>
        <taxon>Bacillati</taxon>
        <taxon>Bacillota</taxon>
        <taxon>Clostridia</taxon>
        <taxon>Candidatus Caccopulliclostridium</taxon>
    </lineage>
</organism>
<evidence type="ECO:0000313" key="7">
    <source>
        <dbReference type="Proteomes" id="UP000886861"/>
    </source>
</evidence>
<evidence type="ECO:0000256" key="1">
    <source>
        <dbReference type="ARBA" id="ARBA00008348"/>
    </source>
</evidence>
<dbReference type="SMART" id="SM00363">
    <property type="entry name" value="S4"/>
    <property type="match status" value="1"/>
</dbReference>
<dbReference type="NCBIfam" id="TIGR00093">
    <property type="entry name" value="pseudouridine synthase"/>
    <property type="match status" value="1"/>
</dbReference>
<comment type="similarity">
    <text evidence="1 4">Belongs to the pseudouridine synthase RsuA family.</text>
</comment>